<dbReference type="CDD" id="cd06257">
    <property type="entry name" value="DnaJ"/>
    <property type="match status" value="1"/>
</dbReference>
<feature type="region of interest" description="Disordered" evidence="1">
    <location>
        <begin position="116"/>
        <end position="143"/>
    </location>
</feature>
<evidence type="ECO:0000256" key="1">
    <source>
        <dbReference type="SAM" id="MobiDB-lite"/>
    </source>
</evidence>
<accession>A0A448Z284</accession>
<feature type="compositionally biased region" description="Low complexity" evidence="1">
    <location>
        <begin position="57"/>
        <end position="73"/>
    </location>
</feature>
<dbReference type="PANTHER" id="PTHR44144:SF1">
    <property type="entry name" value="DNAJ HOMOLOG SUBFAMILY C MEMBER 9"/>
    <property type="match status" value="1"/>
</dbReference>
<dbReference type="Gene3D" id="1.10.287.110">
    <property type="entry name" value="DnaJ domain"/>
    <property type="match status" value="1"/>
</dbReference>
<dbReference type="PROSITE" id="PS00636">
    <property type="entry name" value="DNAJ_1"/>
    <property type="match status" value="1"/>
</dbReference>
<dbReference type="PANTHER" id="PTHR44144">
    <property type="entry name" value="DNAJ HOMOLOG SUBFAMILY C MEMBER 9"/>
    <property type="match status" value="1"/>
</dbReference>
<feature type="domain" description="J" evidence="2">
    <location>
        <begin position="22"/>
        <end position="113"/>
    </location>
</feature>
<name>A0A448Z284_9STRA</name>
<feature type="region of interest" description="Disordered" evidence="1">
    <location>
        <begin position="222"/>
        <end position="336"/>
    </location>
</feature>
<evidence type="ECO:0000313" key="3">
    <source>
        <dbReference type="EMBL" id="VEU36152.1"/>
    </source>
</evidence>
<dbReference type="SUPFAM" id="SSF46565">
    <property type="entry name" value="Chaperone J-domain"/>
    <property type="match status" value="1"/>
</dbReference>
<sequence length="422" mass="45515">MSHSSSSPTLDLLASAFGPGTTLYGALGSSRDASAADLKKSYRALALLYHPDKQQTRRQTQNQSQTKRQQATQGEPCEGGVSLEQATLRFQAVSAAYEVLMDPERRAEYDATGTVAGETFSSDSGNGAGAPRHHRSSRDRQQRRWDGFFRSVFSELATAGDKHGDGESYRGSEEEARDVLSFYVLCKGDLARVLECVVHGEKGDLPRWKEEIVGPAVARGEVPDYGAAAGGRNQTKNKRANRTGPGSGGAASGPAKPARRRFSKPKRKTIASRCLEDSSDEDDDGGGRRFRSRKTPTAVSTGLCDTEDEEEDEDGTETAGAAPPTRTPPPMNKRDKMEYRVAKKRKLKALREMEVSRALRSKSWGGGVAAAAAAAGRGKRRSAPVVAEAVLARMEGRYAPGGASSGKRSHSKSKKPLRRNKK</sequence>
<dbReference type="InterPro" id="IPR052594">
    <property type="entry name" value="J_domain-containing_protein"/>
</dbReference>
<dbReference type="AlphaFoldDB" id="A0A448Z284"/>
<dbReference type="EMBL" id="CAACVS010000080">
    <property type="protein sequence ID" value="VEU36152.1"/>
    <property type="molecule type" value="Genomic_DNA"/>
</dbReference>
<dbReference type="GO" id="GO:0005737">
    <property type="term" value="C:cytoplasm"/>
    <property type="evidence" value="ECO:0007669"/>
    <property type="project" value="TreeGrafter"/>
</dbReference>
<gene>
    <name evidence="3" type="ORF">PSNMU_V1.4_AUG-EV-PASAV3_0029030</name>
</gene>
<feature type="region of interest" description="Disordered" evidence="1">
    <location>
        <begin position="50"/>
        <end position="78"/>
    </location>
</feature>
<dbReference type="OrthoDB" id="110024at2759"/>
<dbReference type="Proteomes" id="UP000291116">
    <property type="component" value="Unassembled WGS sequence"/>
</dbReference>
<evidence type="ECO:0000259" key="2">
    <source>
        <dbReference type="PROSITE" id="PS50076"/>
    </source>
</evidence>
<feature type="compositionally biased region" description="Basic residues" evidence="1">
    <location>
        <begin position="407"/>
        <end position="422"/>
    </location>
</feature>
<dbReference type="InterPro" id="IPR036869">
    <property type="entry name" value="J_dom_sf"/>
</dbReference>
<keyword evidence="4" id="KW-1185">Reference proteome</keyword>
<feature type="compositionally biased region" description="Basic residues" evidence="1">
    <location>
        <begin position="257"/>
        <end position="270"/>
    </location>
</feature>
<dbReference type="PRINTS" id="PR00625">
    <property type="entry name" value="JDOMAIN"/>
</dbReference>
<dbReference type="GO" id="GO:0005634">
    <property type="term" value="C:nucleus"/>
    <property type="evidence" value="ECO:0007669"/>
    <property type="project" value="TreeGrafter"/>
</dbReference>
<dbReference type="Pfam" id="PF00226">
    <property type="entry name" value="DnaJ"/>
    <property type="match status" value="1"/>
</dbReference>
<reference evidence="3 4" key="1">
    <citation type="submission" date="2019-01" db="EMBL/GenBank/DDBJ databases">
        <authorList>
            <person name="Ferrante I. M."/>
        </authorList>
    </citation>
    <scope>NUCLEOTIDE SEQUENCE [LARGE SCALE GENOMIC DNA]</scope>
    <source>
        <strain evidence="3 4">B856</strain>
    </source>
</reference>
<organism evidence="3 4">
    <name type="scientific">Pseudo-nitzschia multistriata</name>
    <dbReference type="NCBI Taxonomy" id="183589"/>
    <lineage>
        <taxon>Eukaryota</taxon>
        <taxon>Sar</taxon>
        <taxon>Stramenopiles</taxon>
        <taxon>Ochrophyta</taxon>
        <taxon>Bacillariophyta</taxon>
        <taxon>Bacillariophyceae</taxon>
        <taxon>Bacillariophycidae</taxon>
        <taxon>Bacillariales</taxon>
        <taxon>Bacillariaceae</taxon>
        <taxon>Pseudo-nitzschia</taxon>
    </lineage>
</organism>
<dbReference type="Pfam" id="PF23302">
    <property type="entry name" value="HTH_DNAJC9"/>
    <property type="match status" value="1"/>
</dbReference>
<feature type="region of interest" description="Disordered" evidence="1">
    <location>
        <begin position="397"/>
        <end position="422"/>
    </location>
</feature>
<proteinExistence type="predicted"/>
<dbReference type="SMART" id="SM00271">
    <property type="entry name" value="DnaJ"/>
    <property type="match status" value="1"/>
</dbReference>
<dbReference type="InterPro" id="IPR056453">
    <property type="entry name" value="HTH_DNAJC9"/>
</dbReference>
<protein>
    <recommendedName>
        <fullName evidence="2">J domain-containing protein</fullName>
    </recommendedName>
</protein>
<evidence type="ECO:0000313" key="4">
    <source>
        <dbReference type="Proteomes" id="UP000291116"/>
    </source>
</evidence>
<dbReference type="InterPro" id="IPR018253">
    <property type="entry name" value="DnaJ_domain_CS"/>
</dbReference>
<dbReference type="GO" id="GO:0031072">
    <property type="term" value="F:heat shock protein binding"/>
    <property type="evidence" value="ECO:0007669"/>
    <property type="project" value="TreeGrafter"/>
</dbReference>
<feature type="compositionally biased region" description="Acidic residues" evidence="1">
    <location>
        <begin position="305"/>
        <end position="316"/>
    </location>
</feature>
<dbReference type="PROSITE" id="PS50076">
    <property type="entry name" value="DNAJ_2"/>
    <property type="match status" value="1"/>
</dbReference>
<dbReference type="InterPro" id="IPR001623">
    <property type="entry name" value="DnaJ_domain"/>
</dbReference>